<evidence type="ECO:0000313" key="1">
    <source>
        <dbReference type="EMBL" id="MEK8033960.1"/>
    </source>
</evidence>
<comment type="caution">
    <text evidence="1">The sequence shown here is derived from an EMBL/GenBank/DDBJ whole genome shotgun (WGS) entry which is preliminary data.</text>
</comment>
<accession>A0ABU9BYP6</accession>
<dbReference type="RefSeq" id="WP_341428382.1">
    <property type="nucleotide sequence ID" value="NZ_JBBUTG010000023.1"/>
</dbReference>
<name>A0ABU9BYP6_9BURK</name>
<organism evidence="1 2">
    <name type="scientific">Ideonella lacteola</name>
    <dbReference type="NCBI Taxonomy" id="2984193"/>
    <lineage>
        <taxon>Bacteria</taxon>
        <taxon>Pseudomonadati</taxon>
        <taxon>Pseudomonadota</taxon>
        <taxon>Betaproteobacteria</taxon>
        <taxon>Burkholderiales</taxon>
        <taxon>Sphaerotilaceae</taxon>
        <taxon>Ideonella</taxon>
    </lineage>
</organism>
<gene>
    <name evidence="1" type="ORF">AACH06_24305</name>
</gene>
<dbReference type="Proteomes" id="UP001371218">
    <property type="component" value="Unassembled WGS sequence"/>
</dbReference>
<reference evidence="1 2" key="1">
    <citation type="submission" date="2024-04" db="EMBL/GenBank/DDBJ databases">
        <title>Novel species of the genus Ideonella isolated from streams.</title>
        <authorList>
            <person name="Lu H."/>
        </authorList>
    </citation>
    <scope>NUCLEOTIDE SEQUENCE [LARGE SCALE GENOMIC DNA]</scope>
    <source>
        <strain evidence="1 2">DXS29W</strain>
    </source>
</reference>
<evidence type="ECO:0000313" key="2">
    <source>
        <dbReference type="Proteomes" id="UP001371218"/>
    </source>
</evidence>
<keyword evidence="2" id="KW-1185">Reference proteome</keyword>
<dbReference type="EMBL" id="JBBUTG010000023">
    <property type="protein sequence ID" value="MEK8033960.1"/>
    <property type="molecule type" value="Genomic_DNA"/>
</dbReference>
<proteinExistence type="predicted"/>
<protein>
    <submittedName>
        <fullName evidence="1">Uncharacterized protein</fullName>
    </submittedName>
</protein>
<sequence>MQASETISVYSFRVYHGHCESPELAPFKATREAILALGGQVLEGTDEDVPPDELDADGHFRRIPTGWGSLS</sequence>